<keyword evidence="3" id="KW-1185">Reference proteome</keyword>
<name>A0AAP0G635_9ASPA</name>
<feature type="region of interest" description="Disordered" evidence="1">
    <location>
        <begin position="31"/>
        <end position="61"/>
    </location>
</feature>
<evidence type="ECO:0000313" key="2">
    <source>
        <dbReference type="EMBL" id="KAK8939268.1"/>
    </source>
</evidence>
<organism evidence="2 3">
    <name type="scientific">Platanthera zijinensis</name>
    <dbReference type="NCBI Taxonomy" id="2320716"/>
    <lineage>
        <taxon>Eukaryota</taxon>
        <taxon>Viridiplantae</taxon>
        <taxon>Streptophyta</taxon>
        <taxon>Embryophyta</taxon>
        <taxon>Tracheophyta</taxon>
        <taxon>Spermatophyta</taxon>
        <taxon>Magnoliopsida</taxon>
        <taxon>Liliopsida</taxon>
        <taxon>Asparagales</taxon>
        <taxon>Orchidaceae</taxon>
        <taxon>Orchidoideae</taxon>
        <taxon>Orchideae</taxon>
        <taxon>Orchidinae</taxon>
        <taxon>Platanthera</taxon>
    </lineage>
</organism>
<evidence type="ECO:0000256" key="1">
    <source>
        <dbReference type="SAM" id="MobiDB-lite"/>
    </source>
</evidence>
<feature type="compositionally biased region" description="Basic residues" evidence="1">
    <location>
        <begin position="31"/>
        <end position="46"/>
    </location>
</feature>
<dbReference type="EMBL" id="JBBWWQ010000009">
    <property type="protein sequence ID" value="KAK8939268.1"/>
    <property type="molecule type" value="Genomic_DNA"/>
</dbReference>
<dbReference type="AlphaFoldDB" id="A0AAP0G635"/>
<proteinExistence type="predicted"/>
<sequence length="106" mass="11293">MAPPLMAPPSLLRGESSAYIRGSIPWFKKNHPNSLLHHRPRAKRERNRGGAAAVAASTQRRSSGGLEVVPAKVLCVHLVAQVERHSGGGRFVPIIAAAAAPRFTDG</sequence>
<evidence type="ECO:0000313" key="3">
    <source>
        <dbReference type="Proteomes" id="UP001418222"/>
    </source>
</evidence>
<accession>A0AAP0G635</accession>
<reference evidence="2 3" key="1">
    <citation type="journal article" date="2022" name="Nat. Plants">
        <title>Genomes of leafy and leafless Platanthera orchids illuminate the evolution of mycoheterotrophy.</title>
        <authorList>
            <person name="Li M.H."/>
            <person name="Liu K.W."/>
            <person name="Li Z."/>
            <person name="Lu H.C."/>
            <person name="Ye Q.L."/>
            <person name="Zhang D."/>
            <person name="Wang J.Y."/>
            <person name="Li Y.F."/>
            <person name="Zhong Z.M."/>
            <person name="Liu X."/>
            <person name="Yu X."/>
            <person name="Liu D.K."/>
            <person name="Tu X.D."/>
            <person name="Liu B."/>
            <person name="Hao Y."/>
            <person name="Liao X.Y."/>
            <person name="Jiang Y.T."/>
            <person name="Sun W.H."/>
            <person name="Chen J."/>
            <person name="Chen Y.Q."/>
            <person name="Ai Y."/>
            <person name="Zhai J.W."/>
            <person name="Wu S.S."/>
            <person name="Zhou Z."/>
            <person name="Hsiao Y.Y."/>
            <person name="Wu W.L."/>
            <person name="Chen Y.Y."/>
            <person name="Lin Y.F."/>
            <person name="Hsu J.L."/>
            <person name="Li C.Y."/>
            <person name="Wang Z.W."/>
            <person name="Zhao X."/>
            <person name="Zhong W.Y."/>
            <person name="Ma X.K."/>
            <person name="Ma L."/>
            <person name="Huang J."/>
            <person name="Chen G.Z."/>
            <person name="Huang M.Z."/>
            <person name="Huang L."/>
            <person name="Peng D.H."/>
            <person name="Luo Y.B."/>
            <person name="Zou S.Q."/>
            <person name="Chen S.P."/>
            <person name="Lan S."/>
            <person name="Tsai W.C."/>
            <person name="Van de Peer Y."/>
            <person name="Liu Z.J."/>
        </authorList>
    </citation>
    <scope>NUCLEOTIDE SEQUENCE [LARGE SCALE GENOMIC DNA]</scope>
    <source>
        <strain evidence="2">Lor287</strain>
    </source>
</reference>
<gene>
    <name evidence="2" type="ORF">KSP39_PZI011318</name>
</gene>
<dbReference type="Proteomes" id="UP001418222">
    <property type="component" value="Unassembled WGS sequence"/>
</dbReference>
<comment type="caution">
    <text evidence="2">The sequence shown here is derived from an EMBL/GenBank/DDBJ whole genome shotgun (WGS) entry which is preliminary data.</text>
</comment>
<protein>
    <submittedName>
        <fullName evidence="2">Uncharacterized protein</fullName>
    </submittedName>
</protein>